<protein>
    <recommendedName>
        <fullName evidence="2">STAS domain-containing protein</fullName>
    </recommendedName>
</protein>
<name>A0A382YA65_9ZZZZ</name>
<sequence>VALTVQTDKLTPRTADELLMGFLSYAHQAAAGEDLEVDLRGLHFIDPYGLLTLCLMARYALTLSSRVVFQLPQAYSLRTYLG</sequence>
<proteinExistence type="predicted"/>
<dbReference type="AlphaFoldDB" id="A0A382YA65"/>
<dbReference type="SUPFAM" id="SSF52091">
    <property type="entry name" value="SpoIIaa-like"/>
    <property type="match status" value="1"/>
</dbReference>
<dbReference type="InterPro" id="IPR036513">
    <property type="entry name" value="STAS_dom_sf"/>
</dbReference>
<feature type="non-terminal residue" evidence="1">
    <location>
        <position position="1"/>
    </location>
</feature>
<gene>
    <name evidence="1" type="ORF">METZ01_LOCUS432753</name>
</gene>
<dbReference type="EMBL" id="UINC01173996">
    <property type="protein sequence ID" value="SVD79899.1"/>
    <property type="molecule type" value="Genomic_DNA"/>
</dbReference>
<accession>A0A382YA65</accession>
<feature type="non-terminal residue" evidence="1">
    <location>
        <position position="82"/>
    </location>
</feature>
<organism evidence="1">
    <name type="scientific">marine metagenome</name>
    <dbReference type="NCBI Taxonomy" id="408172"/>
    <lineage>
        <taxon>unclassified sequences</taxon>
        <taxon>metagenomes</taxon>
        <taxon>ecological metagenomes</taxon>
    </lineage>
</organism>
<reference evidence="1" key="1">
    <citation type="submission" date="2018-05" db="EMBL/GenBank/DDBJ databases">
        <authorList>
            <person name="Lanie J.A."/>
            <person name="Ng W.-L."/>
            <person name="Kazmierczak K.M."/>
            <person name="Andrzejewski T.M."/>
            <person name="Davidsen T.M."/>
            <person name="Wayne K.J."/>
            <person name="Tettelin H."/>
            <person name="Glass J.I."/>
            <person name="Rusch D."/>
            <person name="Podicherti R."/>
            <person name="Tsui H.-C.T."/>
            <person name="Winkler M.E."/>
        </authorList>
    </citation>
    <scope>NUCLEOTIDE SEQUENCE</scope>
</reference>
<evidence type="ECO:0000313" key="1">
    <source>
        <dbReference type="EMBL" id="SVD79899.1"/>
    </source>
</evidence>
<evidence type="ECO:0008006" key="2">
    <source>
        <dbReference type="Google" id="ProtNLM"/>
    </source>
</evidence>